<dbReference type="Proteomes" id="UP000183995">
    <property type="component" value="Unassembled WGS sequence"/>
</dbReference>
<evidence type="ECO:0000313" key="4">
    <source>
        <dbReference type="Proteomes" id="UP000183995"/>
    </source>
</evidence>
<feature type="region of interest" description="Disordered" evidence="1">
    <location>
        <begin position="49"/>
        <end position="112"/>
    </location>
</feature>
<accession>A0A1M5XH71</accession>
<sequence length="319" mass="33570">MKNLFKKHRWKAVGALLVLCALGFAFWYGGNAPGLRGWTAVPPSAASSDVEAAYHTEPGASPSGVSPAAVTSDAPESPGASATPDRQPSAPPSAAPSAEPASPPPGSTGGKALSADEKVALAKALTGGKSSEGVEQGSKAYAEAQGMTLDPTTGKDQYKTAPVPSGKPVPVEPDNAVVTDEAHTCTLSVRCDVLLDNISWLDPDKVELVPEDGVIFPATAVTFYEGESVFNVLQREMKKAGIQMEFKNTPMYNSAYIKGIGNLYEFDCGELSGWLYKVNDWFPNYGCSRYQLKEGDVIEWVYTTDLGADVGGYYAAGGS</sequence>
<name>A0A1M5XH71_9FIRM</name>
<dbReference type="STRING" id="1123282.SAMN02745823_01796"/>
<dbReference type="InterPro" id="IPR027954">
    <property type="entry name" value="Transcobalamin-like_C"/>
</dbReference>
<evidence type="ECO:0000259" key="2">
    <source>
        <dbReference type="Pfam" id="PF14478"/>
    </source>
</evidence>
<keyword evidence="4" id="KW-1185">Reference proteome</keyword>
<dbReference type="AlphaFoldDB" id="A0A1M5XH71"/>
<feature type="domain" description="Transcobalamin-like C-terminal" evidence="2">
    <location>
        <begin position="226"/>
        <end position="303"/>
    </location>
</feature>
<protein>
    <recommendedName>
        <fullName evidence="2">Transcobalamin-like C-terminal domain-containing protein</fullName>
    </recommendedName>
</protein>
<gene>
    <name evidence="3" type="ORF">SAMN02745823_01796</name>
</gene>
<reference evidence="3 4" key="1">
    <citation type="submission" date="2016-11" db="EMBL/GenBank/DDBJ databases">
        <authorList>
            <person name="Jaros S."/>
            <person name="Januszkiewicz K."/>
            <person name="Wedrychowicz H."/>
        </authorList>
    </citation>
    <scope>NUCLEOTIDE SEQUENCE [LARGE SCALE GENOMIC DNA]</scope>
    <source>
        <strain evidence="3 4">DSM 10068</strain>
    </source>
</reference>
<feature type="region of interest" description="Disordered" evidence="1">
    <location>
        <begin position="149"/>
        <end position="171"/>
    </location>
</feature>
<dbReference type="Pfam" id="PF14478">
    <property type="entry name" value="DUF4430"/>
    <property type="match status" value="1"/>
</dbReference>
<evidence type="ECO:0000313" key="3">
    <source>
        <dbReference type="EMBL" id="SHH98888.1"/>
    </source>
</evidence>
<dbReference type="EMBL" id="FQXV01000005">
    <property type="protein sequence ID" value="SHH98888.1"/>
    <property type="molecule type" value="Genomic_DNA"/>
</dbReference>
<dbReference type="Gene3D" id="2.170.130.30">
    <property type="match status" value="1"/>
</dbReference>
<proteinExistence type="predicted"/>
<evidence type="ECO:0000256" key="1">
    <source>
        <dbReference type="SAM" id="MobiDB-lite"/>
    </source>
</evidence>
<dbReference type="RefSeq" id="WP_242941175.1">
    <property type="nucleotide sequence ID" value="NZ_FQXV01000005.1"/>
</dbReference>
<organism evidence="3 4">
    <name type="scientific">Sporobacter termitidis DSM 10068</name>
    <dbReference type="NCBI Taxonomy" id="1123282"/>
    <lineage>
        <taxon>Bacteria</taxon>
        <taxon>Bacillati</taxon>
        <taxon>Bacillota</taxon>
        <taxon>Clostridia</taxon>
        <taxon>Eubacteriales</taxon>
        <taxon>Oscillospiraceae</taxon>
        <taxon>Sporobacter</taxon>
    </lineage>
</organism>